<evidence type="ECO:0000256" key="1">
    <source>
        <dbReference type="SAM" id="Phobius"/>
    </source>
</evidence>
<dbReference type="EMBL" id="JAPTGD010000017">
    <property type="protein sequence ID" value="MDU9695773.1"/>
    <property type="molecule type" value="Genomic_DNA"/>
</dbReference>
<reference evidence="2" key="1">
    <citation type="journal article" date="2022" name="J Environ Chem Eng">
        <title>Biodegradation of petroleum oil using a constructed nonpathogenic and heavy metal-tolerant bacterial consortium isolated from marine sponges.</title>
        <authorList>
            <person name="Dechsakulwatana C."/>
            <person name="Rungsihiranrut A."/>
            <person name="Muangchinda C."/>
            <person name="Ningthoujam R."/>
            <person name="Klankeo P."/>
            <person name="Pinyakong O."/>
        </authorList>
    </citation>
    <scope>NUCLEOTIDE SEQUENCE</scope>
    <source>
        <strain evidence="2">TL01-2</strain>
    </source>
</reference>
<sequence>MISNAKLGVAFNGWLDWVKYGAGAAIFMVPMFFLFKWFFGLFGIELG</sequence>
<accession>A0AAX6NIQ9</accession>
<gene>
    <name evidence="2" type="ORF">O0Q50_31910</name>
</gene>
<reference evidence="2" key="2">
    <citation type="submission" date="2022-12" db="EMBL/GenBank/DDBJ databases">
        <authorList>
            <person name="Dechsakulwatana C."/>
            <person name="Rungsihiranrut A."/>
            <person name="Muangchinda C."/>
            <person name="Ningthoujam R."/>
            <person name="Klankeo P."/>
            <person name="Pinyakong O."/>
        </authorList>
    </citation>
    <scope>NUCLEOTIDE SEQUENCE</scope>
    <source>
        <strain evidence="2">TL01-2</strain>
    </source>
</reference>
<keyword evidence="1" id="KW-1133">Transmembrane helix</keyword>
<keyword evidence="1" id="KW-0812">Transmembrane</keyword>
<feature type="transmembrane region" description="Helical" evidence="1">
    <location>
        <begin position="20"/>
        <end position="44"/>
    </location>
</feature>
<keyword evidence="1" id="KW-0472">Membrane</keyword>
<comment type="caution">
    <text evidence="2">The sequence shown here is derived from an EMBL/GenBank/DDBJ whole genome shotgun (WGS) entry which is preliminary data.</text>
</comment>
<organism evidence="2 3">
    <name type="scientific">Priestia aryabhattai</name>
    <name type="common">Bacillus aryabhattai</name>
    <dbReference type="NCBI Taxonomy" id="412384"/>
    <lineage>
        <taxon>Bacteria</taxon>
        <taxon>Bacillati</taxon>
        <taxon>Bacillota</taxon>
        <taxon>Bacilli</taxon>
        <taxon>Bacillales</taxon>
        <taxon>Bacillaceae</taxon>
        <taxon>Priestia</taxon>
    </lineage>
</organism>
<protein>
    <submittedName>
        <fullName evidence="2">Uncharacterized protein</fullName>
    </submittedName>
</protein>
<evidence type="ECO:0000313" key="2">
    <source>
        <dbReference type="EMBL" id="MDU9695773.1"/>
    </source>
</evidence>
<name>A0AAX6NIQ9_PRIAR</name>
<evidence type="ECO:0000313" key="3">
    <source>
        <dbReference type="Proteomes" id="UP001269400"/>
    </source>
</evidence>
<dbReference type="Proteomes" id="UP001269400">
    <property type="component" value="Unassembled WGS sequence"/>
</dbReference>
<dbReference type="RefSeq" id="WP_316911723.1">
    <property type="nucleotide sequence ID" value="NZ_JAPTGD010000017.1"/>
</dbReference>
<proteinExistence type="predicted"/>
<dbReference type="AlphaFoldDB" id="A0AAX6NIQ9"/>